<name>A0ABW6ZEG5_9HYPH</name>
<accession>A0ABW6ZEG5</accession>
<dbReference type="Pfam" id="PF11339">
    <property type="entry name" value="DUF3141"/>
    <property type="match status" value="1"/>
</dbReference>
<dbReference type="Pfam" id="PF05099">
    <property type="entry name" value="TerB"/>
    <property type="match status" value="1"/>
</dbReference>
<dbReference type="EMBL" id="JBAFUR010000002">
    <property type="protein sequence ID" value="MFG1252189.1"/>
    <property type="molecule type" value="Genomic_DNA"/>
</dbReference>
<organism evidence="2 3">
    <name type="scientific">Xanthobacter aminoxidans</name>
    <dbReference type="NCBI Taxonomy" id="186280"/>
    <lineage>
        <taxon>Bacteria</taxon>
        <taxon>Pseudomonadati</taxon>
        <taxon>Pseudomonadota</taxon>
        <taxon>Alphaproteobacteria</taxon>
        <taxon>Hyphomicrobiales</taxon>
        <taxon>Xanthobacteraceae</taxon>
        <taxon>Xanthobacter</taxon>
    </lineage>
</organism>
<dbReference type="SUPFAM" id="SSF158682">
    <property type="entry name" value="TerB-like"/>
    <property type="match status" value="1"/>
</dbReference>
<dbReference type="RefSeq" id="WP_394008405.1">
    <property type="nucleotide sequence ID" value="NZ_JBAFUR010000002.1"/>
</dbReference>
<proteinExistence type="predicted"/>
<dbReference type="SUPFAM" id="SSF53474">
    <property type="entry name" value="alpha/beta-Hydrolases"/>
    <property type="match status" value="1"/>
</dbReference>
<sequence length="775" mass="85214">MAADTPAPSPVLSPFQNLLRFDPNAAMSAFQKGLSPAFNPQFGMGSGASQGGPLGAYLVDAAQRQVLFLDLLRRRGNEQHDMTSRPMATVLSFDHEVLVSGRALPRPINYSLSRIVPPAGVVVDPRKRPVVVVDPRAGQGPGIGGFKTESEIGEALGTGHPVYFIGFAAEPEPGQTFLDVVEGQVSFFERIRQMHPEAPPTFAIGNCQAGYQTLMVAMLRPDLFGPCMVAGSPMSYWQGVHGKNPMRYSGGLLGGSWLTNLISDLSGGKFDGTWLILNFDNLNPANWLWGKQYDVWSKVDTEGPRYLEFEKWWGDFIKLNGDEIQFLVDEFFIGDKLTRNEVRSTDGKVFDLRNISSPVIVFTSQGDNISPPPQTLGWIVDLYRDVDDIRAEGRTIVYCMNQKVGHLAIFVSAKVGAKEDEELVRLMDLIDCLPPGLYELVIEPASEEQVKAGGPAWHSRFELRSLDDIRAYGRNSVEDDRAFAAARRVSEINHSLYRTFLQPVVKAMATPQLADALFRFNPLRLSYSLFADTNPLMKGVEKLAADVTTARKPADASNPFVTAQNFWSDQINAALDGWRDMRDRAVEQSFFAVYGSPVLHGLLGLNLDGKVRELPANSPQKEAFRDRKIAEFRDRVAEGGFNEALVRASLYVLSVTRALDEAAASSLNETRQKLMQLSLPEFKTLVRDQFYILLLEREKAVEAIARLVTDPGQRQDLVNKVVGVATADGTYTSGERALVERLAEILGVSAPKTVALAAVKTAPAPVPGQNLPAAV</sequence>
<dbReference type="Gene3D" id="3.40.50.1820">
    <property type="entry name" value="alpha/beta hydrolase"/>
    <property type="match status" value="1"/>
</dbReference>
<keyword evidence="3" id="KW-1185">Reference proteome</keyword>
<dbReference type="PANTHER" id="PTHR36837:SF2">
    <property type="entry name" value="POLY(3-HYDROXYALKANOATE) POLYMERASE SUBUNIT PHAC"/>
    <property type="match status" value="1"/>
</dbReference>
<evidence type="ECO:0000313" key="3">
    <source>
        <dbReference type="Proteomes" id="UP001604043"/>
    </source>
</evidence>
<evidence type="ECO:0000259" key="1">
    <source>
        <dbReference type="Pfam" id="PF05099"/>
    </source>
</evidence>
<dbReference type="InterPro" id="IPR051321">
    <property type="entry name" value="PHA/PHB_synthase"/>
</dbReference>
<dbReference type="PANTHER" id="PTHR36837">
    <property type="entry name" value="POLY(3-HYDROXYALKANOATE) POLYMERASE SUBUNIT PHAC"/>
    <property type="match status" value="1"/>
</dbReference>
<reference evidence="2 3" key="1">
    <citation type="submission" date="2024-02" db="EMBL/GenBank/DDBJ databases">
        <title>Expansion and revision of Xanthobacter and proposal of Roseixanthobacter gen. nov.</title>
        <authorList>
            <person name="Soltysiak M.P.M."/>
            <person name="Jalihal A."/>
            <person name="Ory A."/>
            <person name="Chrisophersen C."/>
            <person name="Lee A.D."/>
            <person name="Boulton J."/>
            <person name="Springer M."/>
        </authorList>
    </citation>
    <scope>NUCLEOTIDE SEQUENCE [LARGE SCALE GENOMIC DNA]</scope>
    <source>
        <strain evidence="2 3">CB5</strain>
    </source>
</reference>
<dbReference type="InterPro" id="IPR029058">
    <property type="entry name" value="AB_hydrolase_fold"/>
</dbReference>
<dbReference type="InterPro" id="IPR024501">
    <property type="entry name" value="DUF3141"/>
</dbReference>
<dbReference type="InterPro" id="IPR007791">
    <property type="entry name" value="DjlA_N"/>
</dbReference>
<feature type="domain" description="Co-chaperone DjlA N-terminal" evidence="1">
    <location>
        <begin position="698"/>
        <end position="750"/>
    </location>
</feature>
<evidence type="ECO:0000313" key="2">
    <source>
        <dbReference type="EMBL" id="MFG1252189.1"/>
    </source>
</evidence>
<protein>
    <submittedName>
        <fullName evidence="2">DUF3141 domain-containing protein</fullName>
    </submittedName>
</protein>
<gene>
    <name evidence="2" type="ORF">V5F30_08260</name>
</gene>
<dbReference type="Proteomes" id="UP001604043">
    <property type="component" value="Unassembled WGS sequence"/>
</dbReference>
<comment type="caution">
    <text evidence="2">The sequence shown here is derived from an EMBL/GenBank/DDBJ whole genome shotgun (WGS) entry which is preliminary data.</text>
</comment>
<dbReference type="InterPro" id="IPR029024">
    <property type="entry name" value="TerB-like"/>
</dbReference>
<dbReference type="Gene3D" id="1.10.3680.10">
    <property type="entry name" value="TerB-like"/>
    <property type="match status" value="1"/>
</dbReference>